<accession>A0A1C6RPT5</accession>
<sequence length="65" mass="6368">MAYDVDVAAVRELLLVVAVAAVGLLLALAVAFTPWPAQPGGAGPAGLVELHGPPGTAGRTDVHAG</sequence>
<name>A0A1C6RPT5_9ACTN</name>
<keyword evidence="2" id="KW-1133">Transmembrane helix</keyword>
<dbReference type="STRING" id="145857.GA0070616_1686"/>
<keyword evidence="4" id="KW-1185">Reference proteome</keyword>
<dbReference type="EMBL" id="FMHT01000003">
    <property type="protein sequence ID" value="SCL19192.1"/>
    <property type="molecule type" value="Genomic_DNA"/>
</dbReference>
<evidence type="ECO:0000313" key="4">
    <source>
        <dbReference type="Proteomes" id="UP000199699"/>
    </source>
</evidence>
<evidence type="ECO:0000256" key="1">
    <source>
        <dbReference type="SAM" id="MobiDB-lite"/>
    </source>
</evidence>
<dbReference type="AlphaFoldDB" id="A0A1C6RPT5"/>
<proteinExistence type="predicted"/>
<evidence type="ECO:0000256" key="2">
    <source>
        <dbReference type="SAM" id="Phobius"/>
    </source>
</evidence>
<feature type="transmembrane region" description="Helical" evidence="2">
    <location>
        <begin position="12"/>
        <end position="32"/>
    </location>
</feature>
<evidence type="ECO:0000313" key="3">
    <source>
        <dbReference type="EMBL" id="SCL19192.1"/>
    </source>
</evidence>
<organism evidence="3 4">
    <name type="scientific">Micromonospora nigra</name>
    <dbReference type="NCBI Taxonomy" id="145857"/>
    <lineage>
        <taxon>Bacteria</taxon>
        <taxon>Bacillati</taxon>
        <taxon>Actinomycetota</taxon>
        <taxon>Actinomycetes</taxon>
        <taxon>Micromonosporales</taxon>
        <taxon>Micromonosporaceae</taxon>
        <taxon>Micromonospora</taxon>
    </lineage>
</organism>
<dbReference type="RefSeq" id="WP_091078868.1">
    <property type="nucleotide sequence ID" value="NZ_FMHT01000003.1"/>
</dbReference>
<keyword evidence="2" id="KW-0812">Transmembrane</keyword>
<protein>
    <submittedName>
        <fullName evidence="3">Uncharacterized protein</fullName>
    </submittedName>
</protein>
<feature type="region of interest" description="Disordered" evidence="1">
    <location>
        <begin position="43"/>
        <end position="65"/>
    </location>
</feature>
<keyword evidence="2" id="KW-0472">Membrane</keyword>
<gene>
    <name evidence="3" type="ORF">GA0070616_1686</name>
</gene>
<dbReference type="Proteomes" id="UP000199699">
    <property type="component" value="Unassembled WGS sequence"/>
</dbReference>
<reference evidence="3 4" key="1">
    <citation type="submission" date="2016-06" db="EMBL/GenBank/DDBJ databases">
        <authorList>
            <person name="Kjaerup R.B."/>
            <person name="Dalgaard T.S."/>
            <person name="Juul-Madsen H.R."/>
        </authorList>
    </citation>
    <scope>NUCLEOTIDE SEQUENCE [LARGE SCALE GENOMIC DNA]</scope>
    <source>
        <strain evidence="3 4">DSM 43818</strain>
    </source>
</reference>